<dbReference type="PROSITE" id="PS50082">
    <property type="entry name" value="WD_REPEATS_2"/>
    <property type="match status" value="5"/>
</dbReference>
<comment type="caution">
    <text evidence="6">The sequence shown here is derived from an EMBL/GenBank/DDBJ whole genome shotgun (WGS) entry which is preliminary data.</text>
</comment>
<dbReference type="GO" id="GO:0043130">
    <property type="term" value="F:ubiquitin binding"/>
    <property type="evidence" value="ECO:0007669"/>
    <property type="project" value="TreeGrafter"/>
</dbReference>
<feature type="compositionally biased region" description="Basic and acidic residues" evidence="5">
    <location>
        <begin position="735"/>
        <end position="756"/>
    </location>
</feature>
<evidence type="ECO:0000256" key="1">
    <source>
        <dbReference type="ARBA" id="ARBA00006917"/>
    </source>
</evidence>
<accession>A0A2B7XZC6</accession>
<evidence type="ECO:0000256" key="3">
    <source>
        <dbReference type="ARBA" id="ARBA00022737"/>
    </source>
</evidence>
<feature type="region of interest" description="Disordered" evidence="5">
    <location>
        <begin position="574"/>
        <end position="593"/>
    </location>
</feature>
<dbReference type="AlphaFoldDB" id="A0A2B7XZC6"/>
<keyword evidence="2 4" id="KW-0853">WD repeat</keyword>
<feature type="compositionally biased region" description="Gly residues" evidence="5">
    <location>
        <begin position="1012"/>
        <end position="1022"/>
    </location>
</feature>
<feature type="region of interest" description="Disordered" evidence="5">
    <location>
        <begin position="600"/>
        <end position="756"/>
    </location>
</feature>
<feature type="repeat" description="WD" evidence="4">
    <location>
        <begin position="228"/>
        <end position="269"/>
    </location>
</feature>
<dbReference type="GO" id="GO:0000724">
    <property type="term" value="P:double-strand break repair via homologous recombination"/>
    <property type="evidence" value="ECO:0007669"/>
    <property type="project" value="TreeGrafter"/>
</dbReference>
<feature type="repeat" description="WD" evidence="4">
    <location>
        <begin position="19"/>
        <end position="53"/>
    </location>
</feature>
<dbReference type="InterPro" id="IPR036322">
    <property type="entry name" value="WD40_repeat_dom_sf"/>
</dbReference>
<dbReference type="STRING" id="1447875.A0A2B7XZC6"/>
<evidence type="ECO:0000313" key="7">
    <source>
        <dbReference type="Proteomes" id="UP000223968"/>
    </source>
</evidence>
<comment type="similarity">
    <text evidence="1">Belongs to the WD repeat WDR48 family.</text>
</comment>
<dbReference type="PANTHER" id="PTHR19862">
    <property type="entry name" value="WD REPEAT-CONTAINING PROTEIN 48"/>
    <property type="match status" value="1"/>
</dbReference>
<feature type="region of interest" description="Disordered" evidence="5">
    <location>
        <begin position="971"/>
        <end position="1041"/>
    </location>
</feature>
<dbReference type="OrthoDB" id="2421129at2759"/>
<evidence type="ECO:0008006" key="8">
    <source>
        <dbReference type="Google" id="ProtNLM"/>
    </source>
</evidence>
<dbReference type="InterPro" id="IPR015943">
    <property type="entry name" value="WD40/YVTN_repeat-like_dom_sf"/>
</dbReference>
<dbReference type="InterPro" id="IPR020472">
    <property type="entry name" value="WD40_PAC1"/>
</dbReference>
<dbReference type="SUPFAM" id="SSF50978">
    <property type="entry name" value="WD40 repeat-like"/>
    <property type="match status" value="1"/>
</dbReference>
<dbReference type="Pfam" id="PF00400">
    <property type="entry name" value="WD40"/>
    <property type="match status" value="4"/>
</dbReference>
<dbReference type="PROSITE" id="PS50294">
    <property type="entry name" value="WD_REPEATS_REGION"/>
    <property type="match status" value="2"/>
</dbReference>
<evidence type="ECO:0000313" key="6">
    <source>
        <dbReference type="EMBL" id="PGH14131.1"/>
    </source>
</evidence>
<protein>
    <recommendedName>
        <fullName evidence="8">WD repeat protein</fullName>
    </recommendedName>
</protein>
<feature type="region of interest" description="Disordered" evidence="5">
    <location>
        <begin position="778"/>
        <end position="797"/>
    </location>
</feature>
<sequence>MARKSSQRVSYVLSMPDAPGGHRLGVNGLAVDTGSSILYSAGRDGVICAWDLNLDLKSSALANPFSSASSGTTSANHLSESSSKTIEPTSFCRQVQAHTHWVNDIVLAQSNSTLVSASSDTTVRVWRPESEDNQLPPSIGKHGDYVKCLATPESHSEWVASGGLDHKIYLWDLNGAGERLKIDLSEDELTTKGSVYALSTKGSILASGGPESVVRVWDHRSGKLITKFVGHTDNVRDILINQDGDTIMTASSDQTVKVWSMTAGRCMHTLTMHNDSVWSLYSDHPQLSVFYSSDRSGLVAKTDTRRATDVDQGICVAALQENDGVVKVVAAGDYIWTATPKSSINRWSNVDTSAEPEVPLSSLHRHTSSTVSRQSTGYTQSLAEVSESVAASRRLPRNSILQLSSAATSVGGRLAHEMLLDEDLELVVPLQALPEETIVGQNGLIKHVLLNDRKRALTQDTAGEIVLWDLLKCIPIQSFGKRHLDDVTSEVNTPDTIANWCTLDTRTGRLTVILEANRCFDGEIYADDTDIAAMSQFREDQRINLGKWVLRYLFASLIDEEIKRDAAYRQTLEEKAKETPGISRPNAPDSIEIPKIVTETSAEAGPSSASRPSNGTYPLVTPGLTIGLATPGGQSSLSDNLGTTPQTSTSGLHGSNKDQPDYFTSSTNTHAIDSQDTSAKTPGPTDDESQSQLGTSPADHEKDEKPGKKSGSRFGKKFQMSFPKKLGRTSTETKPIIEEKAEESADDKESEKERVYDENLSGVIEKMRVEYEEYLNEHPGQPLESSIKPSEENETPSLTLPRHTAILIQEEHPDSAVPADLYRGTVGTVGEDADKLEKAVPKWLGEYLLRNTIPFKEISKVAFSLKPYKDLLPPVIKPDALATNNSSRLNANRMLRAKKILAYVAERIDPPNPEDPDANPLKPEEYLELYCQNTLIPNDMTLSTIRTHIWRTGNDMVLLYKANGKREIPIPGSEIPAAAPGSSSAPGSTSASEQKGGNGDDADLPMKMSTLGVGGASEGGGSSSVTSATSRSASSTGAVEA</sequence>
<dbReference type="CDD" id="cd17041">
    <property type="entry name" value="Ubl_WDR48"/>
    <property type="match status" value="1"/>
</dbReference>
<name>A0A2B7XZC6_9EURO</name>
<dbReference type="PRINTS" id="PR00320">
    <property type="entry name" value="GPROTEINBRPT"/>
</dbReference>
<feature type="compositionally biased region" description="Polar residues" evidence="5">
    <location>
        <begin position="607"/>
        <end position="616"/>
    </location>
</feature>
<keyword evidence="3" id="KW-0677">Repeat</keyword>
<dbReference type="EMBL" id="PDNB01000038">
    <property type="protein sequence ID" value="PGH14131.1"/>
    <property type="molecule type" value="Genomic_DNA"/>
</dbReference>
<dbReference type="Proteomes" id="UP000223968">
    <property type="component" value="Unassembled WGS sequence"/>
</dbReference>
<evidence type="ECO:0000256" key="4">
    <source>
        <dbReference type="PROSITE-ProRule" id="PRU00221"/>
    </source>
</evidence>
<feature type="repeat" description="WD" evidence="4">
    <location>
        <begin position="95"/>
        <end position="126"/>
    </location>
</feature>
<dbReference type="CDD" id="cd00200">
    <property type="entry name" value="WD40"/>
    <property type="match status" value="1"/>
</dbReference>
<reference evidence="6 7" key="1">
    <citation type="submission" date="2017-10" db="EMBL/GenBank/DDBJ databases">
        <title>Comparative genomics in systemic dimorphic fungi from Ajellomycetaceae.</title>
        <authorList>
            <person name="Munoz J.F."/>
            <person name="Mcewen J.G."/>
            <person name="Clay O.K."/>
            <person name="Cuomo C.A."/>
        </authorList>
    </citation>
    <scope>NUCLEOTIDE SEQUENCE [LARGE SCALE GENOMIC DNA]</scope>
    <source>
        <strain evidence="6 7">UAMH5409</strain>
    </source>
</reference>
<feature type="repeat" description="WD" evidence="4">
    <location>
        <begin position="139"/>
        <end position="174"/>
    </location>
</feature>
<dbReference type="Gene3D" id="2.130.10.10">
    <property type="entry name" value="YVTN repeat-like/Quinoprotein amine dehydrogenase"/>
    <property type="match status" value="2"/>
</dbReference>
<evidence type="ECO:0000256" key="5">
    <source>
        <dbReference type="SAM" id="MobiDB-lite"/>
    </source>
</evidence>
<dbReference type="SMART" id="SM00320">
    <property type="entry name" value="WD40"/>
    <property type="match status" value="8"/>
</dbReference>
<feature type="compositionally biased region" description="Low complexity" evidence="5">
    <location>
        <begin position="971"/>
        <end position="993"/>
    </location>
</feature>
<proteinExistence type="inferred from homology"/>
<organism evidence="6 7">
    <name type="scientific">Helicocarpus griseus UAMH5409</name>
    <dbReference type="NCBI Taxonomy" id="1447875"/>
    <lineage>
        <taxon>Eukaryota</taxon>
        <taxon>Fungi</taxon>
        <taxon>Dikarya</taxon>
        <taxon>Ascomycota</taxon>
        <taxon>Pezizomycotina</taxon>
        <taxon>Eurotiomycetes</taxon>
        <taxon>Eurotiomycetidae</taxon>
        <taxon>Onygenales</taxon>
        <taxon>Ajellomycetaceae</taxon>
        <taxon>Helicocarpus</taxon>
    </lineage>
</organism>
<dbReference type="PROSITE" id="PS00678">
    <property type="entry name" value="WD_REPEATS_1"/>
    <property type="match status" value="2"/>
</dbReference>
<feature type="compositionally biased region" description="Polar residues" evidence="5">
    <location>
        <begin position="632"/>
        <end position="653"/>
    </location>
</feature>
<gene>
    <name evidence="6" type="ORF">AJ79_03248</name>
</gene>
<dbReference type="PANTHER" id="PTHR19862:SF14">
    <property type="entry name" value="WD REPEAT-CONTAINING PROTEIN 48"/>
    <property type="match status" value="1"/>
</dbReference>
<feature type="compositionally biased region" description="Basic and acidic residues" evidence="5">
    <location>
        <begin position="698"/>
        <end position="707"/>
    </location>
</feature>
<evidence type="ECO:0000256" key="2">
    <source>
        <dbReference type="ARBA" id="ARBA00022574"/>
    </source>
</evidence>
<dbReference type="InterPro" id="IPR001680">
    <property type="entry name" value="WD40_rpt"/>
</dbReference>
<dbReference type="InterPro" id="IPR051246">
    <property type="entry name" value="WDR48"/>
</dbReference>
<keyword evidence="7" id="KW-1185">Reference proteome</keyword>
<dbReference type="InterPro" id="IPR019775">
    <property type="entry name" value="WD40_repeat_CS"/>
</dbReference>
<feature type="repeat" description="WD" evidence="4">
    <location>
        <begin position="197"/>
        <end position="227"/>
    </location>
</feature>
<dbReference type="FunFam" id="2.130.10.10:FF:001614">
    <property type="entry name" value="WD repeat protein"/>
    <property type="match status" value="1"/>
</dbReference>
<feature type="compositionally biased region" description="Polar residues" evidence="5">
    <location>
        <begin position="662"/>
        <end position="680"/>
    </location>
</feature>
<feature type="compositionally biased region" description="Low complexity" evidence="5">
    <location>
        <begin position="1023"/>
        <end position="1041"/>
    </location>
</feature>
<dbReference type="InterPro" id="IPR021772">
    <property type="entry name" value="WDR48/Bun107"/>
</dbReference>
<dbReference type="Pfam" id="PF11816">
    <property type="entry name" value="DUF3337"/>
    <property type="match status" value="1"/>
</dbReference>